<dbReference type="EMBL" id="CP010401">
    <property type="protein sequence ID" value="ALE04125.1"/>
    <property type="molecule type" value="Genomic_DNA"/>
</dbReference>
<reference evidence="2 3" key="1">
    <citation type="journal article" date="2015" name="Genome Announc.">
        <title>Complete Genome Sequence of Bartonella ancashensis Strain 20.00, Isolated from the Blood of a Patient with Verruga Peruana.</title>
        <authorList>
            <person name="Hang J."/>
            <person name="Mullins K.E."/>
            <person name="Clifford R.J."/>
            <person name="Onmus-Leone F."/>
            <person name="Yang Y."/>
            <person name="Jiang J."/>
            <person name="Leguia M."/>
            <person name="Kasper M.R."/>
            <person name="Maguina C."/>
            <person name="Lesho E.P."/>
            <person name="Jarman R.G."/>
            <person name="Richards A.L."/>
            <person name="Blazes D."/>
        </authorList>
    </citation>
    <scope>NUCLEOTIDE SEQUENCE [LARGE SCALE GENOMIC DNA]</scope>
    <source>
        <strain evidence="2 3">20.00</strain>
    </source>
</reference>
<keyword evidence="1" id="KW-0472">Membrane</keyword>
<protein>
    <submittedName>
        <fullName evidence="2">Uncharacterized protein</fullName>
    </submittedName>
</protein>
<proteinExistence type="predicted"/>
<accession>A0A0M3T3A1</accession>
<sequence>MEMSDNKMEIWDSFFQSFVGIVFLGSLRKLLYYLGFTGLKWFLSNQSF</sequence>
<dbReference type="PATRIC" id="fig|1318743.3.peg.1326"/>
<keyword evidence="1" id="KW-0812">Transmembrane</keyword>
<dbReference type="Proteomes" id="UP000057213">
    <property type="component" value="Chromosome"/>
</dbReference>
<keyword evidence="1" id="KW-1133">Transmembrane helix</keyword>
<evidence type="ECO:0000313" key="3">
    <source>
        <dbReference type="Proteomes" id="UP000057213"/>
    </source>
</evidence>
<dbReference type="AlphaFoldDB" id="A0A0M3T3A1"/>
<dbReference type="KEGG" id="banc:PU02_1311"/>
<name>A0A0M3T3A1_9HYPH</name>
<evidence type="ECO:0000256" key="1">
    <source>
        <dbReference type="SAM" id="Phobius"/>
    </source>
</evidence>
<feature type="transmembrane region" description="Helical" evidence="1">
    <location>
        <begin position="14"/>
        <end position="34"/>
    </location>
</feature>
<gene>
    <name evidence="2" type="ORF">PU02_1311</name>
</gene>
<evidence type="ECO:0000313" key="2">
    <source>
        <dbReference type="EMBL" id="ALE04125.1"/>
    </source>
</evidence>
<organism evidence="2 3">
    <name type="scientific">Bartonella ancashensis</name>
    <dbReference type="NCBI Taxonomy" id="1318743"/>
    <lineage>
        <taxon>Bacteria</taxon>
        <taxon>Pseudomonadati</taxon>
        <taxon>Pseudomonadota</taxon>
        <taxon>Alphaproteobacteria</taxon>
        <taxon>Hyphomicrobiales</taxon>
        <taxon>Bartonellaceae</taxon>
        <taxon>Bartonella</taxon>
    </lineage>
</organism>
<keyword evidence="3" id="KW-1185">Reference proteome</keyword>